<dbReference type="Proteomes" id="UP000314980">
    <property type="component" value="Unassembled WGS sequence"/>
</dbReference>
<dbReference type="Pfam" id="PF10262">
    <property type="entry name" value="Rdx"/>
    <property type="match status" value="1"/>
</dbReference>
<reference evidence="3" key="1">
    <citation type="submission" date="2015-09" db="EMBL/GenBank/DDBJ databases">
        <authorList>
            <person name="Sai Rama Sridatta P."/>
        </authorList>
    </citation>
    <scope>NUCLEOTIDE SEQUENCE [LARGE SCALE GENOMIC DNA]</scope>
</reference>
<dbReference type="Gene3D" id="3.40.30.10">
    <property type="entry name" value="Glutaredoxin"/>
    <property type="match status" value="1"/>
</dbReference>
<evidence type="ECO:0000313" key="2">
    <source>
        <dbReference type="Ensembl" id="ENSLCAP00010049920.1"/>
    </source>
</evidence>
<proteinExistence type="predicted"/>
<dbReference type="InParanoid" id="A0A4W6FF97"/>
<dbReference type="Ensembl" id="ENSLCAT00010051189.1">
    <property type="protein sequence ID" value="ENSLCAP00010049920.1"/>
    <property type="gene ID" value="ENSLCAG00010023259.1"/>
</dbReference>
<name>A0A4W6FF97_LATCA</name>
<organism evidence="2 3">
    <name type="scientific">Lates calcarifer</name>
    <name type="common">Barramundi</name>
    <name type="synonym">Holocentrus calcarifer</name>
    <dbReference type="NCBI Taxonomy" id="8187"/>
    <lineage>
        <taxon>Eukaryota</taxon>
        <taxon>Metazoa</taxon>
        <taxon>Chordata</taxon>
        <taxon>Craniata</taxon>
        <taxon>Vertebrata</taxon>
        <taxon>Euteleostomi</taxon>
        <taxon>Actinopterygii</taxon>
        <taxon>Neopterygii</taxon>
        <taxon>Teleostei</taxon>
        <taxon>Neoteleostei</taxon>
        <taxon>Acanthomorphata</taxon>
        <taxon>Carangaria</taxon>
        <taxon>Carangaria incertae sedis</taxon>
        <taxon>Centropomidae</taxon>
        <taxon>Lates</taxon>
    </lineage>
</organism>
<dbReference type="InterPro" id="IPR011893">
    <property type="entry name" value="Selenoprotein_Rdx-typ"/>
</dbReference>
<dbReference type="NCBIfam" id="TIGR02174">
    <property type="entry name" value="CXXU_selWTH"/>
    <property type="match status" value="1"/>
</dbReference>
<dbReference type="GeneTree" id="ENSGT01090000262427"/>
<evidence type="ECO:0000313" key="3">
    <source>
        <dbReference type="Proteomes" id="UP000314980"/>
    </source>
</evidence>
<protein>
    <submittedName>
        <fullName evidence="2">Uncharacterized protein</fullName>
    </submittedName>
</protein>
<dbReference type="AlphaFoldDB" id="A0A4W6FF97"/>
<evidence type="ECO:0000256" key="1">
    <source>
        <dbReference type="ARBA" id="ARBA00023284"/>
    </source>
</evidence>
<dbReference type="InterPro" id="IPR036249">
    <property type="entry name" value="Thioredoxin-like_sf"/>
</dbReference>
<reference evidence="2" key="2">
    <citation type="submission" date="2025-08" db="UniProtKB">
        <authorList>
            <consortium name="Ensembl"/>
        </authorList>
    </citation>
    <scope>IDENTIFICATION</scope>
</reference>
<keyword evidence="1" id="KW-0676">Redox-active center</keyword>
<keyword evidence="3" id="KW-1185">Reference proteome</keyword>
<reference evidence="2" key="3">
    <citation type="submission" date="2025-09" db="UniProtKB">
        <authorList>
            <consortium name="Ensembl"/>
        </authorList>
    </citation>
    <scope>IDENTIFICATION</scope>
</reference>
<dbReference type="SUPFAM" id="SSF52833">
    <property type="entry name" value="Thioredoxin-like"/>
    <property type="match status" value="1"/>
</dbReference>
<accession>A0A4W6FF97</accession>
<sequence>FFLCVLCHTGTLRQVPNVQVTGVKGRTGNFEVTVNGTLIHSKLDTGSFPETEQVSIEILFVV</sequence>